<dbReference type="HOGENOM" id="CLU_097099_2_2_10"/>
<reference evidence="3" key="1">
    <citation type="journal article" date="2012" name="Stand. Genomic Sci.">
        <title>Genome sequence of the Antarctic rhodopsins-containing flavobacterium Gillisia limnaea type strain (R-8282(T)).</title>
        <authorList>
            <person name="Riedel T."/>
            <person name="Held B."/>
            <person name="Nolan M."/>
            <person name="Lucas S."/>
            <person name="Lapidus A."/>
            <person name="Tice H."/>
            <person name="Del Rio T.G."/>
            <person name="Cheng J.F."/>
            <person name="Han C."/>
            <person name="Tapia R."/>
            <person name="Goodwin L.A."/>
            <person name="Pitluck S."/>
            <person name="Liolios K."/>
            <person name="Mavromatis K."/>
            <person name="Pagani I."/>
            <person name="Ivanova N."/>
            <person name="Mikhailova N."/>
            <person name="Pati A."/>
            <person name="Chen A."/>
            <person name="Palaniappan K."/>
            <person name="Land M."/>
            <person name="Rohde M."/>
            <person name="Tindall B.J."/>
            <person name="Detter J.C."/>
            <person name="Goker M."/>
            <person name="Bristow J."/>
            <person name="Eisen J.A."/>
            <person name="Markowitz V."/>
            <person name="Hugenholtz P."/>
            <person name="Kyrpides N.C."/>
            <person name="Klenk H.P."/>
            <person name="Woyke T."/>
        </authorList>
    </citation>
    <scope>NUCLEOTIDE SEQUENCE [LARGE SCALE GENOMIC DNA]</scope>
    <source>
        <strain evidence="3">DSM 15749 / LMG 21470 / R-8282</strain>
    </source>
</reference>
<dbReference type="eggNOG" id="COG5001">
    <property type="taxonomic scope" value="Bacteria"/>
</dbReference>
<organism evidence="2 3">
    <name type="scientific">Gillisia limnaea (strain DSM 15749 / LMG 21470 / R-8282)</name>
    <dbReference type="NCBI Taxonomy" id="865937"/>
    <lineage>
        <taxon>Bacteria</taxon>
        <taxon>Pseudomonadati</taxon>
        <taxon>Bacteroidota</taxon>
        <taxon>Flavobacteriia</taxon>
        <taxon>Flavobacteriales</taxon>
        <taxon>Flavobacteriaceae</taxon>
        <taxon>Gillisia</taxon>
    </lineage>
</organism>
<name>H2BX58_GILLR</name>
<dbReference type="PROSITE" id="PS50925">
    <property type="entry name" value="BLUF"/>
    <property type="match status" value="1"/>
</dbReference>
<dbReference type="InterPro" id="IPR036046">
    <property type="entry name" value="Acylphosphatase-like_dom_sf"/>
</dbReference>
<dbReference type="OrthoDB" id="1122028at2"/>
<dbReference type="Gene3D" id="3.30.70.100">
    <property type="match status" value="1"/>
</dbReference>
<accession>H2BX58</accession>
<dbReference type="Proteomes" id="UP000003844">
    <property type="component" value="Unassembled WGS sequence"/>
</dbReference>
<keyword evidence="3" id="KW-1185">Reference proteome</keyword>
<proteinExistence type="predicted"/>
<gene>
    <name evidence="2" type="ORF">Gilli_1345</name>
</gene>
<dbReference type="RefSeq" id="WP_006988327.1">
    <property type="nucleotide sequence ID" value="NZ_JH594606.1"/>
</dbReference>
<dbReference type="SUPFAM" id="SSF54975">
    <property type="entry name" value="Acylphosphatase/BLUF domain-like"/>
    <property type="match status" value="1"/>
</dbReference>
<dbReference type="Pfam" id="PF04940">
    <property type="entry name" value="BLUF"/>
    <property type="match status" value="1"/>
</dbReference>
<dbReference type="AlphaFoldDB" id="H2BX58"/>
<feature type="domain" description="BLUF" evidence="1">
    <location>
        <begin position="2"/>
        <end position="93"/>
    </location>
</feature>
<dbReference type="GO" id="GO:0071949">
    <property type="term" value="F:FAD binding"/>
    <property type="evidence" value="ECO:0007669"/>
    <property type="project" value="InterPro"/>
</dbReference>
<evidence type="ECO:0000313" key="2">
    <source>
        <dbReference type="EMBL" id="EHQ02010.1"/>
    </source>
</evidence>
<sequence>MRYAIIYVSTASKDLKEPEIKTMLKESVIWNNSHGLTGLLLYSEGNFFQIIEGEETVTKDLFESIKQDPRHHNIIQISGKEIHKEAYDGFKSDFIYSNAHYDPKKFRTYLEQIEVLDDATQKAVKNMLKAFIIT</sequence>
<protein>
    <submittedName>
        <fullName evidence="2">BLUF domain protein</fullName>
    </submittedName>
</protein>
<evidence type="ECO:0000259" key="1">
    <source>
        <dbReference type="PROSITE" id="PS50925"/>
    </source>
</evidence>
<dbReference type="SMART" id="SM01034">
    <property type="entry name" value="BLUF"/>
    <property type="match status" value="1"/>
</dbReference>
<evidence type="ECO:0000313" key="3">
    <source>
        <dbReference type="Proteomes" id="UP000003844"/>
    </source>
</evidence>
<dbReference type="GO" id="GO:0009882">
    <property type="term" value="F:blue light photoreceptor activity"/>
    <property type="evidence" value="ECO:0007669"/>
    <property type="project" value="InterPro"/>
</dbReference>
<dbReference type="EMBL" id="JH594606">
    <property type="protein sequence ID" value="EHQ02010.1"/>
    <property type="molecule type" value="Genomic_DNA"/>
</dbReference>
<dbReference type="InterPro" id="IPR007024">
    <property type="entry name" value="BLUF_domain"/>
</dbReference>